<keyword evidence="2" id="KW-1185">Reference proteome</keyword>
<name>A0A4Y2AMC6_ARAVE</name>
<protein>
    <submittedName>
        <fullName evidence="1">Uncharacterized protein</fullName>
    </submittedName>
</protein>
<accession>A0A4Y2AMC6</accession>
<dbReference type="Proteomes" id="UP000499080">
    <property type="component" value="Unassembled WGS sequence"/>
</dbReference>
<dbReference type="EMBL" id="BGPR01000021">
    <property type="protein sequence ID" value="GBL80409.1"/>
    <property type="molecule type" value="Genomic_DNA"/>
</dbReference>
<organism evidence="1 2">
    <name type="scientific">Araneus ventricosus</name>
    <name type="common">Orbweaver spider</name>
    <name type="synonym">Epeira ventricosa</name>
    <dbReference type="NCBI Taxonomy" id="182803"/>
    <lineage>
        <taxon>Eukaryota</taxon>
        <taxon>Metazoa</taxon>
        <taxon>Ecdysozoa</taxon>
        <taxon>Arthropoda</taxon>
        <taxon>Chelicerata</taxon>
        <taxon>Arachnida</taxon>
        <taxon>Araneae</taxon>
        <taxon>Araneomorphae</taxon>
        <taxon>Entelegynae</taxon>
        <taxon>Araneoidea</taxon>
        <taxon>Araneidae</taxon>
        <taxon>Araneus</taxon>
    </lineage>
</organism>
<dbReference type="AlphaFoldDB" id="A0A4Y2AMC6"/>
<proteinExistence type="predicted"/>
<gene>
    <name evidence="1" type="ORF">AVEN_92306_1</name>
</gene>
<comment type="caution">
    <text evidence="1">The sequence shown here is derived from an EMBL/GenBank/DDBJ whole genome shotgun (WGS) entry which is preliminary data.</text>
</comment>
<dbReference type="OrthoDB" id="6436959at2759"/>
<reference evidence="1 2" key="1">
    <citation type="journal article" date="2019" name="Sci. Rep.">
        <title>Orb-weaving spider Araneus ventricosus genome elucidates the spidroin gene catalogue.</title>
        <authorList>
            <person name="Kono N."/>
            <person name="Nakamura H."/>
            <person name="Ohtoshi R."/>
            <person name="Moran D.A.P."/>
            <person name="Shinohara A."/>
            <person name="Yoshida Y."/>
            <person name="Fujiwara M."/>
            <person name="Mori M."/>
            <person name="Tomita M."/>
            <person name="Arakawa K."/>
        </authorList>
    </citation>
    <scope>NUCLEOTIDE SEQUENCE [LARGE SCALE GENOMIC DNA]</scope>
</reference>
<evidence type="ECO:0000313" key="1">
    <source>
        <dbReference type="EMBL" id="GBL80409.1"/>
    </source>
</evidence>
<evidence type="ECO:0000313" key="2">
    <source>
        <dbReference type="Proteomes" id="UP000499080"/>
    </source>
</evidence>
<sequence length="74" mass="8339">MSIQSRLTNETLVVHYYSHTKTSAAEVCERHFKDCEVLRNSTIYNEETGKTISAPVKRLKLEENAVPSILTGCP</sequence>